<feature type="domain" description="AMP-binding enzyme C-terminal" evidence="4">
    <location>
        <begin position="441"/>
        <end position="512"/>
    </location>
</feature>
<dbReference type="EMBL" id="JAAXOT010000025">
    <property type="protein sequence ID" value="NKY60605.1"/>
    <property type="molecule type" value="Genomic_DNA"/>
</dbReference>
<dbReference type="InterPro" id="IPR045851">
    <property type="entry name" value="AMP-bd_C_sf"/>
</dbReference>
<dbReference type="Gene3D" id="3.30.300.30">
    <property type="match status" value="1"/>
</dbReference>
<dbReference type="Proteomes" id="UP000570678">
    <property type="component" value="Unassembled WGS sequence"/>
</dbReference>
<dbReference type="PANTHER" id="PTHR43201">
    <property type="entry name" value="ACYL-COA SYNTHETASE"/>
    <property type="match status" value="1"/>
</dbReference>
<dbReference type="AlphaFoldDB" id="A0A846YNF5"/>
<dbReference type="Gene3D" id="3.40.50.12780">
    <property type="entry name" value="N-terminal domain of ligase-like"/>
    <property type="match status" value="1"/>
</dbReference>
<comment type="similarity">
    <text evidence="1">Belongs to the ATP-dependent AMP-binding enzyme family.</text>
</comment>
<dbReference type="InterPro" id="IPR000873">
    <property type="entry name" value="AMP-dep_synth/lig_dom"/>
</dbReference>
<evidence type="ECO:0000313" key="5">
    <source>
        <dbReference type="EMBL" id="NKY60605.1"/>
    </source>
</evidence>
<dbReference type="InterPro" id="IPR042099">
    <property type="entry name" value="ANL_N_sf"/>
</dbReference>
<dbReference type="RefSeq" id="WP_062971473.1">
    <property type="nucleotide sequence ID" value="NZ_JAAXOT010000025.1"/>
</dbReference>
<dbReference type="GO" id="GO:0006631">
    <property type="term" value="P:fatty acid metabolic process"/>
    <property type="evidence" value="ECO:0007669"/>
    <property type="project" value="TreeGrafter"/>
</dbReference>
<dbReference type="InterPro" id="IPR025110">
    <property type="entry name" value="AMP-bd_C"/>
</dbReference>
<name>A0A846YNF5_9NOCA</name>
<reference evidence="5 6" key="1">
    <citation type="submission" date="2020-04" db="EMBL/GenBank/DDBJ databases">
        <title>MicrobeNet Type strains.</title>
        <authorList>
            <person name="Nicholson A.C."/>
        </authorList>
    </citation>
    <scope>NUCLEOTIDE SEQUENCE [LARGE SCALE GENOMIC DNA]</scope>
    <source>
        <strain evidence="5 6">JCM 3332</strain>
    </source>
</reference>
<accession>A0A846YNF5</accession>
<organism evidence="5 6">
    <name type="scientific">Nocardia flavorosea</name>
    <dbReference type="NCBI Taxonomy" id="53429"/>
    <lineage>
        <taxon>Bacteria</taxon>
        <taxon>Bacillati</taxon>
        <taxon>Actinomycetota</taxon>
        <taxon>Actinomycetes</taxon>
        <taxon>Mycobacteriales</taxon>
        <taxon>Nocardiaceae</taxon>
        <taxon>Nocardia</taxon>
    </lineage>
</organism>
<protein>
    <submittedName>
        <fullName evidence="5">Acyl--CoA ligase</fullName>
    </submittedName>
</protein>
<keyword evidence="2 5" id="KW-0436">Ligase</keyword>
<dbReference type="InterPro" id="IPR020845">
    <property type="entry name" value="AMP-binding_CS"/>
</dbReference>
<proteinExistence type="inferred from homology"/>
<evidence type="ECO:0000313" key="6">
    <source>
        <dbReference type="Proteomes" id="UP000570678"/>
    </source>
</evidence>
<dbReference type="Pfam" id="PF00501">
    <property type="entry name" value="AMP-binding"/>
    <property type="match status" value="1"/>
</dbReference>
<evidence type="ECO:0000256" key="1">
    <source>
        <dbReference type="ARBA" id="ARBA00006432"/>
    </source>
</evidence>
<dbReference type="SUPFAM" id="SSF56801">
    <property type="entry name" value="Acetyl-CoA synthetase-like"/>
    <property type="match status" value="1"/>
</dbReference>
<sequence>MDDSWLELVTGGDLLVRSAARWPDNDALVYPEQRVTYSRLLLGARRAARALLGLEIRPGERVGILMPNCLDFMETYLGCHLIGAVPVTINARYKPRELAHVAADAELVTVLTTDLIAEYAPFVELLAAAFAHDRPASLRNLVMLGASKPAGYVDRAGWNALADTVRDADVESMRRSVRLRDLAVIMYTSGTTSHPRGCPMTHEALVRTALAVGKRFQLTASERFWNPLPLFHMGGLLPTTANLLNGGTVVSAVHFDPDTALKMLVSEKVTFAYPTFPTITQSLIHHPDFRSADLSRIRGLLDTAPPDVLRQVQEAFPAAKVIASYGLTEAGGVICYSELDDDLDRRTGTSGRPFEGMRVRIVDPETETECAPGQVGEIRVTGPGMFEGYLNDPVTTAERTDPLGYFRTGDLGCADADGRITYTGRLKDMLKVGGENVAAAEIEAHLARHPAVKIAQVVSAPDVRLVEVAAAFIELVPGATVTAGELIAHCAGSMASFKVPRHIRFVQEWPMSTTKIQKVRLREAIAQELESSAPQPS</sequence>
<evidence type="ECO:0000256" key="2">
    <source>
        <dbReference type="ARBA" id="ARBA00022598"/>
    </source>
</evidence>
<dbReference type="Pfam" id="PF13193">
    <property type="entry name" value="AMP-binding_C"/>
    <property type="match status" value="1"/>
</dbReference>
<evidence type="ECO:0000259" key="3">
    <source>
        <dbReference type="Pfam" id="PF00501"/>
    </source>
</evidence>
<dbReference type="PROSITE" id="PS00455">
    <property type="entry name" value="AMP_BINDING"/>
    <property type="match status" value="1"/>
</dbReference>
<gene>
    <name evidence="5" type="ORF">HGA15_31600</name>
</gene>
<dbReference type="GO" id="GO:0031956">
    <property type="term" value="F:medium-chain fatty acid-CoA ligase activity"/>
    <property type="evidence" value="ECO:0007669"/>
    <property type="project" value="TreeGrafter"/>
</dbReference>
<evidence type="ECO:0000259" key="4">
    <source>
        <dbReference type="Pfam" id="PF13193"/>
    </source>
</evidence>
<comment type="caution">
    <text evidence="5">The sequence shown here is derived from an EMBL/GenBank/DDBJ whole genome shotgun (WGS) entry which is preliminary data.</text>
</comment>
<keyword evidence="6" id="KW-1185">Reference proteome</keyword>
<dbReference type="PANTHER" id="PTHR43201:SF5">
    <property type="entry name" value="MEDIUM-CHAIN ACYL-COA LIGASE ACSF2, MITOCHONDRIAL"/>
    <property type="match status" value="1"/>
</dbReference>
<feature type="domain" description="AMP-dependent synthetase/ligase" evidence="3">
    <location>
        <begin position="17"/>
        <end position="390"/>
    </location>
</feature>